<name>A0A2Z6EX50_9BURK</name>
<keyword evidence="2" id="KW-1185">Reference proteome</keyword>
<reference evidence="1 2" key="1">
    <citation type="journal article" date="2018" name="Microbes Environ.">
        <title>Comparative Genomic Insights into Endofungal Lifestyles of Two Bacterial Endosymbionts, Mycoavidus cysteinexigens and Burkholderia rhizoxinica.</title>
        <authorList>
            <person name="Sharmin D."/>
            <person name="Guo Y."/>
            <person name="Nishizawa T."/>
            <person name="Ohshima S."/>
            <person name="Sato Y."/>
            <person name="Takashima Y."/>
            <person name="Narisawa K."/>
            <person name="Ohta H."/>
        </authorList>
    </citation>
    <scope>NUCLEOTIDE SEQUENCE [LARGE SCALE GENOMIC DNA]</scope>
    <source>
        <strain evidence="1 2">B1-EB</strain>
    </source>
</reference>
<dbReference type="Pfam" id="PF04965">
    <property type="entry name" value="GPW_gp25"/>
    <property type="match status" value="1"/>
</dbReference>
<dbReference type="SUPFAM" id="SSF160719">
    <property type="entry name" value="gpW/gp25-like"/>
    <property type="match status" value="1"/>
</dbReference>
<dbReference type="PANTHER" id="PTHR38595:SF1">
    <property type="entry name" value="TYPE VI SECRETION SYSTEM COMPONENT TSSE1"/>
    <property type="match status" value="1"/>
</dbReference>
<dbReference type="Proteomes" id="UP000282597">
    <property type="component" value="Chromosome"/>
</dbReference>
<dbReference type="RefSeq" id="WP_045364772.1">
    <property type="nucleotide sequence ID" value="NZ_AP018150.1"/>
</dbReference>
<accession>A0A2Z6EX50</accession>
<dbReference type="AlphaFoldDB" id="A0A2Z6EX50"/>
<organism evidence="1 2">
    <name type="scientific">Mycoavidus cysteinexigens</name>
    <dbReference type="NCBI Taxonomy" id="1553431"/>
    <lineage>
        <taxon>Bacteria</taxon>
        <taxon>Pseudomonadati</taxon>
        <taxon>Pseudomonadota</taxon>
        <taxon>Betaproteobacteria</taxon>
        <taxon>Burkholderiales</taxon>
        <taxon>Burkholderiaceae</taxon>
        <taxon>Mycoavidus</taxon>
    </lineage>
</organism>
<gene>
    <name evidence="1" type="ORF">MCB1EB_1893</name>
</gene>
<dbReference type="InterPro" id="IPR017737">
    <property type="entry name" value="TssE1-like"/>
</dbReference>
<dbReference type="KEGG" id="mcys:MCB1EB_1893"/>
<dbReference type="InterPro" id="IPR007048">
    <property type="entry name" value="IraD/Gp25-like"/>
</dbReference>
<evidence type="ECO:0000313" key="1">
    <source>
        <dbReference type="EMBL" id="BBE10054.1"/>
    </source>
</evidence>
<sequence>MLRPNSLLDCLTDLDPEARQDAKERRTVSLSGLKQSIQRDLSWLLNATSLSSVQALDSYPYVAESVINYGFQDIAGKTILDLDLDTIAQSIRKMIWAFEPRLIRHTVRVSFLSDHKNQKTMQQRNVLPFLIEGDLRAQLFTERLYFRTELDLEAGQARVFEQGA</sequence>
<evidence type="ECO:0000313" key="2">
    <source>
        <dbReference type="Proteomes" id="UP000282597"/>
    </source>
</evidence>
<proteinExistence type="predicted"/>
<dbReference type="PANTHER" id="PTHR38595">
    <property type="entry name" value="CYTOPLASMIC PROTEIN-RELATED"/>
    <property type="match status" value="1"/>
</dbReference>
<protein>
    <submittedName>
        <fullName evidence="1">Type VI secretion system lysozyme like protein</fullName>
    </submittedName>
</protein>
<dbReference type="NCBIfam" id="TIGR03357">
    <property type="entry name" value="VI_zyme"/>
    <property type="match status" value="1"/>
</dbReference>
<dbReference type="InterPro" id="IPR053176">
    <property type="entry name" value="T6SS_TssE1-like"/>
</dbReference>
<dbReference type="EMBL" id="AP018150">
    <property type="protein sequence ID" value="BBE10054.1"/>
    <property type="molecule type" value="Genomic_DNA"/>
</dbReference>